<organism evidence="1 2">
    <name type="scientific">Dactylosporangium maewongense</name>
    <dbReference type="NCBI Taxonomy" id="634393"/>
    <lineage>
        <taxon>Bacteria</taxon>
        <taxon>Bacillati</taxon>
        <taxon>Actinomycetota</taxon>
        <taxon>Actinomycetes</taxon>
        <taxon>Micromonosporales</taxon>
        <taxon>Micromonosporaceae</taxon>
        <taxon>Dactylosporangium</taxon>
    </lineage>
</organism>
<dbReference type="Proteomes" id="UP001501470">
    <property type="component" value="Unassembled WGS sequence"/>
</dbReference>
<protein>
    <submittedName>
        <fullName evidence="1">Uncharacterized protein</fullName>
    </submittedName>
</protein>
<dbReference type="EMBL" id="BAAAQD010000054">
    <property type="protein sequence ID" value="GAA1575292.1"/>
    <property type="molecule type" value="Genomic_DNA"/>
</dbReference>
<proteinExistence type="predicted"/>
<sequence length="110" mass="11469">MNGVLERHSSVEWAEALGANVPAASAAAAAQMPALSANFTTVLAFLCVDRLTRTAGVCDGPDFRSSGQTGMRSAIAASRRVRRGSWRVGGAECFPDSFGRNVVIPAADTK</sequence>
<accession>A0ABN2DGB7</accession>
<evidence type="ECO:0000313" key="1">
    <source>
        <dbReference type="EMBL" id="GAA1575292.1"/>
    </source>
</evidence>
<name>A0ABN2DGB7_9ACTN</name>
<keyword evidence="2" id="KW-1185">Reference proteome</keyword>
<gene>
    <name evidence="1" type="ORF">GCM10009827_116430</name>
</gene>
<reference evidence="1 2" key="1">
    <citation type="journal article" date="2019" name="Int. J. Syst. Evol. Microbiol.">
        <title>The Global Catalogue of Microorganisms (GCM) 10K type strain sequencing project: providing services to taxonomists for standard genome sequencing and annotation.</title>
        <authorList>
            <consortium name="The Broad Institute Genomics Platform"/>
            <consortium name="The Broad Institute Genome Sequencing Center for Infectious Disease"/>
            <person name="Wu L."/>
            <person name="Ma J."/>
        </authorList>
    </citation>
    <scope>NUCLEOTIDE SEQUENCE [LARGE SCALE GENOMIC DNA]</scope>
    <source>
        <strain evidence="1 2">JCM 15933</strain>
    </source>
</reference>
<comment type="caution">
    <text evidence="1">The sequence shown here is derived from an EMBL/GenBank/DDBJ whole genome shotgun (WGS) entry which is preliminary data.</text>
</comment>
<evidence type="ECO:0000313" key="2">
    <source>
        <dbReference type="Proteomes" id="UP001501470"/>
    </source>
</evidence>